<feature type="compositionally biased region" description="Polar residues" evidence="1">
    <location>
        <begin position="204"/>
        <end position="216"/>
    </location>
</feature>
<dbReference type="Pfam" id="PF00249">
    <property type="entry name" value="Myb_DNA-binding"/>
    <property type="match status" value="1"/>
</dbReference>
<dbReference type="GO" id="GO:0031627">
    <property type="term" value="P:telomeric loop formation"/>
    <property type="evidence" value="ECO:0007669"/>
    <property type="project" value="TreeGrafter"/>
</dbReference>
<dbReference type="InterPro" id="IPR030657">
    <property type="entry name" value="TERF2"/>
</dbReference>
<protein>
    <submittedName>
        <fullName evidence="4">Telomeric repeat-binding factor 2 isoform X1</fullName>
    </submittedName>
</protein>
<dbReference type="GO" id="GO:0003720">
    <property type="term" value="F:telomerase activity"/>
    <property type="evidence" value="ECO:0007669"/>
    <property type="project" value="TreeGrafter"/>
</dbReference>
<proteinExistence type="predicted"/>
<dbReference type="GO" id="GO:0098505">
    <property type="term" value="F:G-rich strand telomeric DNA binding"/>
    <property type="evidence" value="ECO:0007669"/>
    <property type="project" value="TreeGrafter"/>
</dbReference>
<dbReference type="GO" id="GO:1905839">
    <property type="term" value="P:negative regulation of telomeric D-loop disassembly"/>
    <property type="evidence" value="ECO:0007669"/>
    <property type="project" value="TreeGrafter"/>
</dbReference>
<feature type="domain" description="Myb-like" evidence="2">
    <location>
        <begin position="410"/>
        <end position="463"/>
    </location>
</feature>
<dbReference type="InterPro" id="IPR017930">
    <property type="entry name" value="Myb_dom"/>
</dbReference>
<evidence type="ECO:0000256" key="1">
    <source>
        <dbReference type="SAM" id="MobiDB-lite"/>
    </source>
</evidence>
<feature type="compositionally biased region" description="Basic residues" evidence="1">
    <location>
        <begin position="253"/>
        <end position="262"/>
    </location>
</feature>
<organism evidence="4 5">
    <name type="scientific">Solea senegalensis</name>
    <name type="common">Senegalese sole</name>
    <dbReference type="NCBI Taxonomy" id="28829"/>
    <lineage>
        <taxon>Eukaryota</taxon>
        <taxon>Metazoa</taxon>
        <taxon>Chordata</taxon>
        <taxon>Craniata</taxon>
        <taxon>Vertebrata</taxon>
        <taxon>Euteleostomi</taxon>
        <taxon>Actinopterygii</taxon>
        <taxon>Neopterygii</taxon>
        <taxon>Teleostei</taxon>
        <taxon>Neoteleostei</taxon>
        <taxon>Acanthomorphata</taxon>
        <taxon>Carangaria</taxon>
        <taxon>Pleuronectiformes</taxon>
        <taxon>Pleuronectoidei</taxon>
        <taxon>Soleidae</taxon>
        <taxon>Solea</taxon>
    </lineage>
</organism>
<dbReference type="CDD" id="cd11660">
    <property type="entry name" value="SANT_TRF"/>
    <property type="match status" value="1"/>
</dbReference>
<dbReference type="PROSITE" id="PS51294">
    <property type="entry name" value="HTH_MYB"/>
    <property type="match status" value="1"/>
</dbReference>
<dbReference type="SMART" id="SM00717">
    <property type="entry name" value="SANT"/>
    <property type="match status" value="1"/>
</dbReference>
<dbReference type="Proteomes" id="UP000693946">
    <property type="component" value="Linkage Group LG7"/>
</dbReference>
<dbReference type="InterPro" id="IPR001005">
    <property type="entry name" value="SANT/Myb"/>
</dbReference>
<dbReference type="GO" id="GO:0003691">
    <property type="term" value="F:double-stranded telomeric DNA binding"/>
    <property type="evidence" value="ECO:0007669"/>
    <property type="project" value="TreeGrafter"/>
</dbReference>
<comment type="caution">
    <text evidence="4">The sequence shown here is derived from an EMBL/GenBank/DDBJ whole genome shotgun (WGS) entry which is preliminary data.</text>
</comment>
<feature type="region of interest" description="Disordered" evidence="1">
    <location>
        <begin position="59"/>
        <end position="78"/>
    </location>
</feature>
<evidence type="ECO:0000313" key="5">
    <source>
        <dbReference type="Proteomes" id="UP000693946"/>
    </source>
</evidence>
<dbReference type="PROSITE" id="PS50090">
    <property type="entry name" value="MYB_LIKE"/>
    <property type="match status" value="1"/>
</dbReference>
<dbReference type="EMBL" id="JAGKHQ010000019">
    <property type="protein sequence ID" value="KAG7482521.1"/>
    <property type="molecule type" value="Genomic_DNA"/>
</dbReference>
<evidence type="ECO:0000259" key="2">
    <source>
        <dbReference type="PROSITE" id="PS50090"/>
    </source>
</evidence>
<feature type="region of interest" description="Disordered" evidence="1">
    <location>
        <begin position="202"/>
        <end position="277"/>
    </location>
</feature>
<keyword evidence="5" id="KW-1185">Reference proteome</keyword>
<dbReference type="GO" id="GO:0070198">
    <property type="term" value="P:protein localization to chromosome, telomeric region"/>
    <property type="evidence" value="ECO:0007669"/>
    <property type="project" value="TreeGrafter"/>
</dbReference>
<name>A0AAV6Q5M9_SOLSE</name>
<feature type="compositionally biased region" description="Polar residues" evidence="1">
    <location>
        <begin position="166"/>
        <end position="176"/>
    </location>
</feature>
<feature type="region of interest" description="Disordered" evidence="1">
    <location>
        <begin position="290"/>
        <end position="416"/>
    </location>
</feature>
<dbReference type="GO" id="GO:0031848">
    <property type="term" value="P:protection from non-homologous end joining at telomere"/>
    <property type="evidence" value="ECO:0007669"/>
    <property type="project" value="InterPro"/>
</dbReference>
<dbReference type="GO" id="GO:0070187">
    <property type="term" value="C:shelterin complex"/>
    <property type="evidence" value="ECO:0007669"/>
    <property type="project" value="TreeGrafter"/>
</dbReference>
<reference evidence="4 5" key="1">
    <citation type="journal article" date="2021" name="Sci. Rep.">
        <title>Chromosome anchoring in Senegalese sole (Solea senegalensis) reveals sex-associated markers and genome rearrangements in flatfish.</title>
        <authorList>
            <person name="Guerrero-Cozar I."/>
            <person name="Gomez-Garrido J."/>
            <person name="Berbel C."/>
            <person name="Martinez-Blanch J.F."/>
            <person name="Alioto T."/>
            <person name="Claros M.G."/>
            <person name="Gagnaire P.A."/>
            <person name="Manchado M."/>
        </authorList>
    </citation>
    <scope>NUCLEOTIDE SEQUENCE [LARGE SCALE GENOMIC DNA]</scope>
    <source>
        <strain evidence="4">Sse05_10M</strain>
    </source>
</reference>
<dbReference type="GO" id="GO:0032210">
    <property type="term" value="P:regulation of telomere maintenance via telomerase"/>
    <property type="evidence" value="ECO:0007669"/>
    <property type="project" value="TreeGrafter"/>
</dbReference>
<dbReference type="GO" id="GO:0061820">
    <property type="term" value="P:telomeric D-loop disassembly"/>
    <property type="evidence" value="ECO:0007669"/>
    <property type="project" value="TreeGrafter"/>
</dbReference>
<evidence type="ECO:0000313" key="4">
    <source>
        <dbReference type="EMBL" id="KAG7482521.1"/>
    </source>
</evidence>
<feature type="compositionally biased region" description="Polar residues" evidence="1">
    <location>
        <begin position="293"/>
        <end position="311"/>
    </location>
</feature>
<feature type="compositionally biased region" description="Polar residues" evidence="1">
    <location>
        <begin position="226"/>
        <end position="244"/>
    </location>
</feature>
<sequence length="468" mass="52760">MGLINQRSKTHEVIEHINFPQFKKEMLSFCQRLCPFGFPFLYTAAEKLIDERLRRENDNAAGPDEQEEPGPSSSLQTDTALFVPCKHKIIQRTRLEAAFNVLSERSDMRTFAQLEEEVEREEQAREDISLRLSPSPIGDIGEDSEQNKLFQRGSGSPMEASPAEQPPQTDTAPHTQVCSLSKSPAVLRNRRHFTVAQLVVEPDSQVSSQSTTASLEQENEIREESPQSPTISNNQVPQSPLTDNEITKPSWKLQRRGKHRCSRAATSLESSNSEDDLPAANKQICVRKHHDQSYTSLRGNSSKSRGIVTSSDGEENLQDSSSCIKTPVQPDNPLSDNPDDVFIMDSSSEGTHSAIHDPIPQTSSTPHKDSPHSKWKQLFNNAKESKERWSDEESPVASRKKNGSHDSTLSNSSHRKMWSDHETKLLIEGVRKFGEGNWSRIKGYYTFNGRTNVNLKDRWRTLKKSKLV</sequence>
<gene>
    <name evidence="4" type="ORF">JOB18_023162</name>
</gene>
<dbReference type="PANTHER" id="PTHR46833:SF1">
    <property type="entry name" value="TELOMERIC REPEAT-BINDING FACTOR 2"/>
    <property type="match status" value="1"/>
</dbReference>
<dbReference type="GO" id="GO:0032208">
    <property type="term" value="P:negative regulation of telomere maintenance via recombination"/>
    <property type="evidence" value="ECO:0007669"/>
    <property type="project" value="TreeGrafter"/>
</dbReference>
<dbReference type="PANTHER" id="PTHR46833">
    <property type="entry name" value="TELOMERIC REPEAT-BINDING FACTOR 2 TERF2"/>
    <property type="match status" value="1"/>
</dbReference>
<evidence type="ECO:0000259" key="3">
    <source>
        <dbReference type="PROSITE" id="PS51294"/>
    </source>
</evidence>
<dbReference type="AlphaFoldDB" id="A0AAV6Q5M9"/>
<accession>A0AAV6Q5M9</accession>
<feature type="region of interest" description="Disordered" evidence="1">
    <location>
        <begin position="117"/>
        <end position="176"/>
    </location>
</feature>
<feature type="domain" description="HTH myb-type" evidence="3">
    <location>
        <begin position="418"/>
        <end position="467"/>
    </location>
</feature>